<protein>
    <submittedName>
        <fullName evidence="9">Anaerobic selenocysteine-containing dehydrogenase</fullName>
    </submittedName>
</protein>
<dbReference type="PANTHER" id="PTHR43742:SF6">
    <property type="entry name" value="OXIDOREDUCTASE YYAE-RELATED"/>
    <property type="match status" value="1"/>
</dbReference>
<dbReference type="AlphaFoldDB" id="A0A1T4WS29"/>
<reference evidence="9 10" key="1">
    <citation type="submission" date="2017-02" db="EMBL/GenBank/DDBJ databases">
        <authorList>
            <person name="Peterson S.W."/>
        </authorList>
    </citation>
    <scope>NUCLEOTIDE SEQUENCE [LARGE SCALE GENOMIC DNA]</scope>
    <source>
        <strain evidence="9 10">ATCC 49788</strain>
    </source>
</reference>
<accession>A0A1T4WS29</accession>
<dbReference type="Gene3D" id="2.20.25.90">
    <property type="entry name" value="ADC-like domains"/>
    <property type="match status" value="1"/>
</dbReference>
<dbReference type="SUPFAM" id="SSF50692">
    <property type="entry name" value="ADC-like"/>
    <property type="match status" value="1"/>
</dbReference>
<dbReference type="InterPro" id="IPR009010">
    <property type="entry name" value="Asp_de-COase-like_dom_sf"/>
</dbReference>
<dbReference type="OrthoDB" id="9810782at2"/>
<organism evidence="9 10">
    <name type="scientific">Thiothrix eikelboomii</name>
    <dbReference type="NCBI Taxonomy" id="92487"/>
    <lineage>
        <taxon>Bacteria</taxon>
        <taxon>Pseudomonadati</taxon>
        <taxon>Pseudomonadota</taxon>
        <taxon>Gammaproteobacteria</taxon>
        <taxon>Thiotrichales</taxon>
        <taxon>Thiotrichaceae</taxon>
        <taxon>Thiothrix</taxon>
    </lineage>
</organism>
<proteinExistence type="inferred from homology"/>
<dbReference type="PANTHER" id="PTHR43742">
    <property type="entry name" value="TRIMETHYLAMINE-N-OXIDE REDUCTASE"/>
    <property type="match status" value="1"/>
</dbReference>
<evidence type="ECO:0000256" key="6">
    <source>
        <dbReference type="ARBA" id="ARBA00023004"/>
    </source>
</evidence>
<evidence type="ECO:0000256" key="7">
    <source>
        <dbReference type="ARBA" id="ARBA00023014"/>
    </source>
</evidence>
<dbReference type="CDD" id="cd02786">
    <property type="entry name" value="MopB_CT_3"/>
    <property type="match status" value="1"/>
</dbReference>
<keyword evidence="7" id="KW-0411">Iron-sulfur</keyword>
<evidence type="ECO:0000313" key="9">
    <source>
        <dbReference type="EMBL" id="SKA79658.1"/>
    </source>
</evidence>
<evidence type="ECO:0000256" key="2">
    <source>
        <dbReference type="ARBA" id="ARBA00010312"/>
    </source>
</evidence>
<dbReference type="InterPro" id="IPR006656">
    <property type="entry name" value="Mopterin_OxRdtase"/>
</dbReference>
<dbReference type="GO" id="GO:0051536">
    <property type="term" value="F:iron-sulfur cluster binding"/>
    <property type="evidence" value="ECO:0007669"/>
    <property type="project" value="UniProtKB-KW"/>
</dbReference>
<evidence type="ECO:0000256" key="3">
    <source>
        <dbReference type="ARBA" id="ARBA00022505"/>
    </source>
</evidence>
<evidence type="ECO:0000259" key="8">
    <source>
        <dbReference type="PROSITE" id="PS51669"/>
    </source>
</evidence>
<dbReference type="InterPro" id="IPR006655">
    <property type="entry name" value="Mopterin_OxRdtase_prok_CS"/>
</dbReference>
<dbReference type="GO" id="GO:0046872">
    <property type="term" value="F:metal ion binding"/>
    <property type="evidence" value="ECO:0007669"/>
    <property type="project" value="UniProtKB-KW"/>
</dbReference>
<dbReference type="GO" id="GO:0016491">
    <property type="term" value="F:oxidoreductase activity"/>
    <property type="evidence" value="ECO:0007669"/>
    <property type="project" value="UniProtKB-KW"/>
</dbReference>
<keyword evidence="3" id="KW-0500">Molybdenum</keyword>
<dbReference type="Gene3D" id="2.40.40.20">
    <property type="match status" value="1"/>
</dbReference>
<dbReference type="Pfam" id="PF04879">
    <property type="entry name" value="Molybdop_Fe4S4"/>
    <property type="match status" value="1"/>
</dbReference>
<dbReference type="Gene3D" id="3.30.2070.10">
    <property type="entry name" value="Formate dehydrogenase/DMSO reductase"/>
    <property type="match status" value="1"/>
</dbReference>
<dbReference type="RefSeq" id="WP_078922508.1">
    <property type="nucleotide sequence ID" value="NZ_FUYB01000008.1"/>
</dbReference>
<dbReference type="CDD" id="cd02766">
    <property type="entry name" value="MopB_3"/>
    <property type="match status" value="1"/>
</dbReference>
<comment type="similarity">
    <text evidence="2">Belongs to the prokaryotic molybdopterin-containing oxidoreductase family.</text>
</comment>
<dbReference type="SMART" id="SM00926">
    <property type="entry name" value="Molybdop_Fe4S4"/>
    <property type="match status" value="1"/>
</dbReference>
<keyword evidence="10" id="KW-1185">Reference proteome</keyword>
<dbReference type="InterPro" id="IPR006963">
    <property type="entry name" value="Mopterin_OxRdtase_4Fe-4S_dom"/>
</dbReference>
<sequence>MFTVPVACPHDCPDTCAMRVTVNELGRAVKIEGDPLHPTTDGVLCTKVARYLERTYHPERLLHPLKRIGRKGEGKFEPISWDQALTTIAERLKSIAERNPEAIMPYSYGGTMGMVQREGMAARFFNKLGASRLDRTICASAGAAAMRATYGAGVGMDVEQLDQAKLILIWGSNPITTGVHIWRKVQEAQRNGARVIAIDPHCSLTAQKCHQHLAILPGTDAALALGLMHIFIREQWLDHEYIERYTLGFNELAERAAGYSPKRVAAICGITIAELEALAQIIAKTALQDKQPVAFRLGYGAQRVRGGANAIRAVACLPALIGAWRQAAGGLLLSSSGFYPMNPAGLERPDLYPNGLPRLLNMSTLGDQLLHEGDDSFGPKIEAMIVYNSNPAAIAPESRKVAQGLAREDLFTVVLEHFQTDTADYADIILPATTQLEHSDIHKSYGHRYILLSQQAIQPLGECKSNAEIFRLLAAKMDFTERCFQDDDMSLARAAFNWQHPHTADMSWETLQQQGWQKLKIADAAFAEGNFPSPSGRCEFASSELAAQGLDPVPDYVPPYESVASNPDLAAHYPLQLISPPARHFLNSSFVNVASLRKQFPEPGLEIHPADAAARDLHEGQTLTVFNARGEFQVKAVITDRVKPGVVLAYSVWWKKSSTDGKNCNEVASQALTDLGAAATFYDCLVEVQAA</sequence>
<dbReference type="Pfam" id="PF01568">
    <property type="entry name" value="Molydop_binding"/>
    <property type="match status" value="1"/>
</dbReference>
<dbReference type="Pfam" id="PF00384">
    <property type="entry name" value="Molybdopterin"/>
    <property type="match status" value="1"/>
</dbReference>
<dbReference type="GO" id="GO:0043546">
    <property type="term" value="F:molybdopterin cofactor binding"/>
    <property type="evidence" value="ECO:0007669"/>
    <property type="project" value="InterPro"/>
</dbReference>
<keyword evidence="6" id="KW-0408">Iron</keyword>
<dbReference type="PROSITE" id="PS51669">
    <property type="entry name" value="4FE4S_MOW_BIS_MGD"/>
    <property type="match status" value="1"/>
</dbReference>
<evidence type="ECO:0000256" key="1">
    <source>
        <dbReference type="ARBA" id="ARBA00001942"/>
    </source>
</evidence>
<dbReference type="Proteomes" id="UP000190460">
    <property type="component" value="Unassembled WGS sequence"/>
</dbReference>
<evidence type="ECO:0000256" key="4">
    <source>
        <dbReference type="ARBA" id="ARBA00022723"/>
    </source>
</evidence>
<dbReference type="SUPFAM" id="SSF53706">
    <property type="entry name" value="Formate dehydrogenase/DMSO reductase, domains 1-3"/>
    <property type="match status" value="1"/>
</dbReference>
<name>A0A1T4WS29_9GAMM</name>
<dbReference type="STRING" id="92487.SAMN02745130_02046"/>
<comment type="cofactor">
    <cofactor evidence="1">
        <name>Mo-bis(molybdopterin guanine dinucleotide)</name>
        <dbReference type="ChEBI" id="CHEBI:60539"/>
    </cofactor>
</comment>
<keyword evidence="4" id="KW-0479">Metal-binding</keyword>
<dbReference type="InterPro" id="IPR050612">
    <property type="entry name" value="Prok_Mopterin_Oxidored"/>
</dbReference>
<keyword evidence="5" id="KW-0560">Oxidoreductase</keyword>
<dbReference type="InterPro" id="IPR037920">
    <property type="entry name" value="YoaE_C"/>
</dbReference>
<dbReference type="InterPro" id="IPR006657">
    <property type="entry name" value="MoPterin_dinucl-bd_dom"/>
</dbReference>
<dbReference type="Gene3D" id="3.40.50.740">
    <property type="match status" value="1"/>
</dbReference>
<dbReference type="PROSITE" id="PS00490">
    <property type="entry name" value="MOLYBDOPTERIN_PROK_2"/>
    <property type="match status" value="1"/>
</dbReference>
<evidence type="ECO:0000256" key="5">
    <source>
        <dbReference type="ARBA" id="ARBA00023002"/>
    </source>
</evidence>
<feature type="domain" description="4Fe-4S Mo/W bis-MGD-type" evidence="8">
    <location>
        <begin position="1"/>
        <end position="59"/>
    </location>
</feature>
<dbReference type="Gene3D" id="3.40.228.10">
    <property type="entry name" value="Dimethylsulfoxide Reductase, domain 2"/>
    <property type="match status" value="1"/>
</dbReference>
<dbReference type="EMBL" id="FUYB01000008">
    <property type="protein sequence ID" value="SKA79658.1"/>
    <property type="molecule type" value="Genomic_DNA"/>
</dbReference>
<evidence type="ECO:0000313" key="10">
    <source>
        <dbReference type="Proteomes" id="UP000190460"/>
    </source>
</evidence>
<gene>
    <name evidence="9" type="ORF">SAMN02745130_02046</name>
</gene>